<keyword evidence="3 6" id="KW-0812">Transmembrane</keyword>
<feature type="transmembrane region" description="Helical" evidence="6">
    <location>
        <begin position="72"/>
        <end position="93"/>
    </location>
</feature>
<accession>A0A9W6R1G4</accession>
<evidence type="ECO:0000256" key="2">
    <source>
        <dbReference type="ARBA" id="ARBA00022475"/>
    </source>
</evidence>
<reference evidence="7" key="1">
    <citation type="submission" date="2023-03" db="EMBL/GenBank/DDBJ databases">
        <title>Amycolatopsis taiwanensis NBRC 103393.</title>
        <authorList>
            <person name="Ichikawa N."/>
            <person name="Sato H."/>
            <person name="Tonouchi N."/>
        </authorList>
    </citation>
    <scope>NUCLEOTIDE SEQUENCE</scope>
    <source>
        <strain evidence="7">NBRC 103393</strain>
    </source>
</reference>
<dbReference type="Proteomes" id="UP001165136">
    <property type="component" value="Unassembled WGS sequence"/>
</dbReference>
<organism evidence="7 8">
    <name type="scientific">Amycolatopsis taiwanensis</name>
    <dbReference type="NCBI Taxonomy" id="342230"/>
    <lineage>
        <taxon>Bacteria</taxon>
        <taxon>Bacillati</taxon>
        <taxon>Actinomycetota</taxon>
        <taxon>Actinomycetes</taxon>
        <taxon>Pseudonocardiales</taxon>
        <taxon>Pseudonocardiaceae</taxon>
        <taxon>Amycolatopsis</taxon>
    </lineage>
</organism>
<feature type="transmembrane region" description="Helical" evidence="6">
    <location>
        <begin position="187"/>
        <end position="203"/>
    </location>
</feature>
<dbReference type="InterPro" id="IPR001123">
    <property type="entry name" value="LeuE-type"/>
</dbReference>
<keyword evidence="8" id="KW-1185">Reference proteome</keyword>
<feature type="transmembrane region" description="Helical" evidence="6">
    <location>
        <begin position="38"/>
        <end position="60"/>
    </location>
</feature>
<evidence type="ECO:0000256" key="4">
    <source>
        <dbReference type="ARBA" id="ARBA00022989"/>
    </source>
</evidence>
<keyword evidence="2" id="KW-1003">Cell membrane</keyword>
<keyword evidence="4 6" id="KW-1133">Transmembrane helix</keyword>
<dbReference type="PANTHER" id="PTHR30086:SF20">
    <property type="entry name" value="ARGININE EXPORTER PROTEIN ARGO-RELATED"/>
    <property type="match status" value="1"/>
</dbReference>
<evidence type="ECO:0000313" key="7">
    <source>
        <dbReference type="EMBL" id="GLY65800.1"/>
    </source>
</evidence>
<dbReference type="Pfam" id="PF01810">
    <property type="entry name" value="LysE"/>
    <property type="match status" value="1"/>
</dbReference>
<proteinExistence type="predicted"/>
<evidence type="ECO:0000256" key="6">
    <source>
        <dbReference type="SAM" id="Phobius"/>
    </source>
</evidence>
<gene>
    <name evidence="7" type="ORF">Atai01_24190</name>
</gene>
<keyword evidence="5 6" id="KW-0472">Membrane</keyword>
<dbReference type="PANTHER" id="PTHR30086">
    <property type="entry name" value="ARGININE EXPORTER PROTEIN ARGO"/>
    <property type="match status" value="1"/>
</dbReference>
<sequence length="205" mass="22094">MIDWQRFLPASFLMAMIPGANQLLGLRNAALVGVRHALIGIVGRFTAFALLVSMVVVGLGTVLTQSAVAFEVLRWLGVGYLIWLGGTALWNAGKGGRYVTGEADVRLVVAARQELVTALTNPKALLLFVSFLPQFLSASAPPSSLISLAAAYIGIEWLAAMVYIAVGRALRHEENRLRVSRRRLDQVAGIGFLGFGGYLVFAQRP</sequence>
<feature type="transmembrane region" description="Helical" evidence="6">
    <location>
        <begin position="6"/>
        <end position="26"/>
    </location>
</feature>
<dbReference type="EMBL" id="BSTI01000004">
    <property type="protein sequence ID" value="GLY65800.1"/>
    <property type="molecule type" value="Genomic_DNA"/>
</dbReference>
<evidence type="ECO:0000313" key="8">
    <source>
        <dbReference type="Proteomes" id="UP001165136"/>
    </source>
</evidence>
<dbReference type="RefSeq" id="WP_027940654.1">
    <property type="nucleotide sequence ID" value="NZ_BSTI01000004.1"/>
</dbReference>
<comment type="caution">
    <text evidence="7">The sequence shown here is derived from an EMBL/GenBank/DDBJ whole genome shotgun (WGS) entry which is preliminary data.</text>
</comment>
<evidence type="ECO:0000256" key="3">
    <source>
        <dbReference type="ARBA" id="ARBA00022692"/>
    </source>
</evidence>
<feature type="transmembrane region" description="Helical" evidence="6">
    <location>
        <begin position="145"/>
        <end position="166"/>
    </location>
</feature>
<dbReference type="GO" id="GO:0005886">
    <property type="term" value="C:plasma membrane"/>
    <property type="evidence" value="ECO:0007669"/>
    <property type="project" value="UniProtKB-SubCell"/>
</dbReference>
<dbReference type="AlphaFoldDB" id="A0A9W6R1G4"/>
<dbReference type="PIRSF" id="PIRSF006324">
    <property type="entry name" value="LeuE"/>
    <property type="match status" value="1"/>
</dbReference>
<comment type="subcellular location">
    <subcellularLocation>
        <location evidence="1">Cell membrane</location>
        <topology evidence="1">Multi-pass membrane protein</topology>
    </subcellularLocation>
</comment>
<evidence type="ECO:0000256" key="1">
    <source>
        <dbReference type="ARBA" id="ARBA00004651"/>
    </source>
</evidence>
<evidence type="ECO:0000256" key="5">
    <source>
        <dbReference type="ARBA" id="ARBA00023136"/>
    </source>
</evidence>
<dbReference type="GO" id="GO:0015171">
    <property type="term" value="F:amino acid transmembrane transporter activity"/>
    <property type="evidence" value="ECO:0007669"/>
    <property type="project" value="TreeGrafter"/>
</dbReference>
<protein>
    <submittedName>
        <fullName evidence="7">Lysine transporter LysE</fullName>
    </submittedName>
</protein>
<name>A0A9W6R1G4_9PSEU</name>